<keyword evidence="8 12" id="KW-0472">Membrane</keyword>
<dbReference type="InterPro" id="IPR017978">
    <property type="entry name" value="GPCR_3_C"/>
</dbReference>
<dbReference type="InterPro" id="IPR038550">
    <property type="entry name" value="GPCR_3_9-Cys_sf"/>
</dbReference>
<dbReference type="InterPro" id="IPR004073">
    <property type="entry name" value="GPCR_3_vmron_rcpt_2"/>
</dbReference>
<dbReference type="AlphaFoldDB" id="A0AAD1SWS6"/>
<name>A0AAD1SWS6_PELCU</name>
<keyword evidence="6 12" id="KW-1133">Transmembrane helix</keyword>
<dbReference type="InterPro" id="IPR011500">
    <property type="entry name" value="GPCR_3_9-Cys_dom"/>
</dbReference>
<organism evidence="14 15">
    <name type="scientific">Pelobates cultripes</name>
    <name type="common">Western spadefoot toad</name>
    <dbReference type="NCBI Taxonomy" id="61616"/>
    <lineage>
        <taxon>Eukaryota</taxon>
        <taxon>Metazoa</taxon>
        <taxon>Chordata</taxon>
        <taxon>Craniata</taxon>
        <taxon>Vertebrata</taxon>
        <taxon>Euteleostomi</taxon>
        <taxon>Amphibia</taxon>
        <taxon>Batrachia</taxon>
        <taxon>Anura</taxon>
        <taxon>Pelobatoidea</taxon>
        <taxon>Pelobatidae</taxon>
        <taxon>Pelobates</taxon>
    </lineage>
</organism>
<dbReference type="Gene3D" id="3.40.50.2300">
    <property type="match status" value="2"/>
</dbReference>
<dbReference type="InterPro" id="IPR000068">
    <property type="entry name" value="GPCR_3_Ca_sens_rcpt-rel"/>
</dbReference>
<protein>
    <submittedName>
        <fullName evidence="14">Vomeronasal type-2 receptor 26-like</fullName>
    </submittedName>
</protein>
<feature type="domain" description="G-protein coupled receptors family 3 profile" evidence="13">
    <location>
        <begin position="519"/>
        <end position="777"/>
    </location>
</feature>
<proteinExistence type="inferred from homology"/>
<evidence type="ECO:0000256" key="5">
    <source>
        <dbReference type="ARBA" id="ARBA00022729"/>
    </source>
</evidence>
<evidence type="ECO:0000256" key="9">
    <source>
        <dbReference type="ARBA" id="ARBA00023170"/>
    </source>
</evidence>
<keyword evidence="11" id="KW-0807">Transducer</keyword>
<keyword evidence="10" id="KW-0325">Glycoprotein</keyword>
<dbReference type="Pfam" id="PF07562">
    <property type="entry name" value="NCD3G"/>
    <property type="match status" value="1"/>
</dbReference>
<dbReference type="InterPro" id="IPR028082">
    <property type="entry name" value="Peripla_BP_I"/>
</dbReference>
<feature type="transmembrane region" description="Helical" evidence="12">
    <location>
        <begin position="556"/>
        <end position="578"/>
    </location>
</feature>
<evidence type="ECO:0000256" key="6">
    <source>
        <dbReference type="ARBA" id="ARBA00022989"/>
    </source>
</evidence>
<dbReference type="SUPFAM" id="SSF57184">
    <property type="entry name" value="Growth factor receptor domain"/>
    <property type="match status" value="1"/>
</dbReference>
<dbReference type="Gene3D" id="2.10.50.30">
    <property type="entry name" value="GPCR, family 3, nine cysteines domain"/>
    <property type="match status" value="1"/>
</dbReference>
<feature type="transmembrane region" description="Helical" evidence="12">
    <location>
        <begin position="519"/>
        <end position="544"/>
    </location>
</feature>
<evidence type="ECO:0000313" key="14">
    <source>
        <dbReference type="EMBL" id="CAH2311813.1"/>
    </source>
</evidence>
<dbReference type="Pfam" id="PF00003">
    <property type="entry name" value="7tm_3"/>
    <property type="match status" value="1"/>
</dbReference>
<sequence>MALYYSDNLPYTHESLCHFLAFDFAVQEINNDKNLLPNTTLGYSIYDTCIFQDKAQEVTLKILSGGSKHPFNYKCNKKNTVVAFIGHLFSSVTRSVADLLSIYGYSQPLSKITYGDNIENFHDRVSYPSLFHISHGFNVYSNAIIALLKHYNWTWIGILYSSKDTSEAASQHFREESIKNGICVEFILNTPEIINTFRYTSNVIIIFSLEGYLESILNVFISPLKLREKILILSSDPYTDEYCKNNKLCVFLNRTLLFMPTKSYIPGFKEFFYNASPTVYKKSILLQRVWLQYFSCLPTADYDIDVRYLCKKNFSLRSIPNMESDAENDQATYNIYMAVHAIAHALHKMYINKSNNGRIEHYHSRQLSKYLRSLHFNTSSGKDFYFPETENANSEYSVIDEDMLSQLLASQLSLCGARHRVTVPSPESLPPTDSIAIWEHGFYKVPQSKCSETCPPGYRKSNPKQKICCYSCVLCSSGEISNQTDMDNCLECTEDEYPDTNQVFCLPRTIDYLSYHESLGVMLALFAIVLFFTTAAILGIFIMYRHTPIVRANNRFLSYVILSSLMFSFLCPMLFIGIPVKITCLLQNAVFNIIFAITLSSVLAKTITVLIAFSVVKPGSKFRIFLGSRVSIFIVLFCSFSEVGICFWWLTSWPSFPDKDSQSAVGKLILHCNVGSLLLFYVALGYNWFLALCSFIVAFLAKQLPDLFNEARYITFSMIVFCSVWVSFIPAYMSTNGKYMLAVEIFAILASSAGVLGCIFFPKCYIILSKALLKSRE</sequence>
<dbReference type="GO" id="GO:0004930">
    <property type="term" value="F:G protein-coupled receptor activity"/>
    <property type="evidence" value="ECO:0007669"/>
    <property type="project" value="UniProtKB-KW"/>
</dbReference>
<keyword evidence="15" id="KW-1185">Reference proteome</keyword>
<keyword evidence="4 12" id="KW-0812">Transmembrane</keyword>
<dbReference type="PANTHER" id="PTHR24061">
    <property type="entry name" value="CALCIUM-SENSING RECEPTOR-RELATED"/>
    <property type="match status" value="1"/>
</dbReference>
<dbReference type="Pfam" id="PF01094">
    <property type="entry name" value="ANF_receptor"/>
    <property type="match status" value="1"/>
</dbReference>
<dbReference type="PRINTS" id="PR00248">
    <property type="entry name" value="GPCRMGR"/>
</dbReference>
<evidence type="ECO:0000256" key="7">
    <source>
        <dbReference type="ARBA" id="ARBA00023040"/>
    </source>
</evidence>
<reference evidence="14" key="1">
    <citation type="submission" date="2022-03" db="EMBL/GenBank/DDBJ databases">
        <authorList>
            <person name="Alioto T."/>
            <person name="Alioto T."/>
            <person name="Gomez Garrido J."/>
        </authorList>
    </citation>
    <scope>NUCLEOTIDE SEQUENCE</scope>
</reference>
<feature type="non-terminal residue" evidence="14">
    <location>
        <position position="777"/>
    </location>
</feature>
<dbReference type="SUPFAM" id="SSF53822">
    <property type="entry name" value="Periplasmic binding protein-like I"/>
    <property type="match status" value="1"/>
</dbReference>
<evidence type="ECO:0000256" key="2">
    <source>
        <dbReference type="ARBA" id="ARBA00007242"/>
    </source>
</evidence>
<comment type="subcellular location">
    <subcellularLocation>
        <location evidence="1">Cell membrane</location>
        <topology evidence="1">Multi-pass membrane protein</topology>
    </subcellularLocation>
</comment>
<evidence type="ECO:0000256" key="8">
    <source>
        <dbReference type="ARBA" id="ARBA00023136"/>
    </source>
</evidence>
<dbReference type="InterPro" id="IPR000337">
    <property type="entry name" value="GPCR_3"/>
</dbReference>
<dbReference type="EMBL" id="OW240919">
    <property type="protein sequence ID" value="CAH2311813.1"/>
    <property type="molecule type" value="Genomic_DNA"/>
</dbReference>
<evidence type="ECO:0000256" key="11">
    <source>
        <dbReference type="ARBA" id="ARBA00023224"/>
    </source>
</evidence>
<feature type="transmembrane region" description="Helical" evidence="12">
    <location>
        <begin position="745"/>
        <end position="768"/>
    </location>
</feature>
<evidence type="ECO:0000256" key="4">
    <source>
        <dbReference type="ARBA" id="ARBA00022692"/>
    </source>
</evidence>
<evidence type="ECO:0000259" key="13">
    <source>
        <dbReference type="PROSITE" id="PS50259"/>
    </source>
</evidence>
<keyword evidence="7" id="KW-0297">G-protein coupled receptor</keyword>
<feature type="transmembrane region" description="Helical" evidence="12">
    <location>
        <begin position="590"/>
        <end position="616"/>
    </location>
</feature>
<dbReference type="CDD" id="cd15283">
    <property type="entry name" value="7tmC_V2R_pheromone"/>
    <property type="match status" value="1"/>
</dbReference>
<evidence type="ECO:0000256" key="12">
    <source>
        <dbReference type="SAM" id="Phobius"/>
    </source>
</evidence>
<feature type="transmembrane region" description="Helical" evidence="12">
    <location>
        <begin position="628"/>
        <end position="650"/>
    </location>
</feature>
<dbReference type="GO" id="GO:0005886">
    <property type="term" value="C:plasma membrane"/>
    <property type="evidence" value="ECO:0007669"/>
    <property type="project" value="UniProtKB-SubCell"/>
</dbReference>
<evidence type="ECO:0000313" key="15">
    <source>
        <dbReference type="Proteomes" id="UP001295444"/>
    </source>
</evidence>
<feature type="transmembrane region" description="Helical" evidence="12">
    <location>
        <begin position="713"/>
        <end position="733"/>
    </location>
</feature>
<dbReference type="FunFam" id="2.10.50.30:FF:000002">
    <property type="entry name" value="Vomeronasal 2 receptor, h1"/>
    <property type="match status" value="1"/>
</dbReference>
<keyword evidence="5" id="KW-0732">Signal</keyword>
<gene>
    <name evidence="14" type="ORF">PECUL_23A049557</name>
</gene>
<dbReference type="PANTHER" id="PTHR24061:SF617">
    <property type="entry name" value="LOW QUALITY PROTEIN: VOMERONASAL TYPE-2 RECEPTOR 26"/>
    <property type="match status" value="1"/>
</dbReference>
<dbReference type="InterPro" id="IPR001828">
    <property type="entry name" value="ANF_lig-bd_rcpt"/>
</dbReference>
<keyword evidence="9 14" id="KW-0675">Receptor</keyword>
<dbReference type="InterPro" id="IPR009030">
    <property type="entry name" value="Growth_fac_rcpt_cys_sf"/>
</dbReference>
<evidence type="ECO:0000256" key="1">
    <source>
        <dbReference type="ARBA" id="ARBA00004651"/>
    </source>
</evidence>
<evidence type="ECO:0000256" key="3">
    <source>
        <dbReference type="ARBA" id="ARBA00022475"/>
    </source>
</evidence>
<feature type="transmembrane region" description="Helical" evidence="12">
    <location>
        <begin position="678"/>
        <end position="701"/>
    </location>
</feature>
<accession>A0AAD1SWS6</accession>
<comment type="similarity">
    <text evidence="2">Belongs to the G-protein coupled receptor 3 family.</text>
</comment>
<dbReference type="Proteomes" id="UP001295444">
    <property type="component" value="Chromosome 08"/>
</dbReference>
<evidence type="ECO:0000256" key="10">
    <source>
        <dbReference type="ARBA" id="ARBA00023180"/>
    </source>
</evidence>
<keyword evidence="3" id="KW-1003">Cell membrane</keyword>
<dbReference type="PRINTS" id="PR01535">
    <property type="entry name" value="VOMERONASL2R"/>
</dbReference>
<dbReference type="PROSITE" id="PS50259">
    <property type="entry name" value="G_PROTEIN_RECEP_F3_4"/>
    <property type="match status" value="1"/>
</dbReference>